<dbReference type="EMBL" id="MCFL01000026">
    <property type="protein sequence ID" value="ORZ34808.1"/>
    <property type="molecule type" value="Genomic_DNA"/>
</dbReference>
<dbReference type="PROSITE" id="PS00498">
    <property type="entry name" value="TYROSINASE_2"/>
    <property type="match status" value="1"/>
</dbReference>
<evidence type="ECO:0000256" key="3">
    <source>
        <dbReference type="SAM" id="MobiDB-lite"/>
    </source>
</evidence>
<keyword evidence="2" id="KW-0186">Copper</keyword>
<evidence type="ECO:0000256" key="1">
    <source>
        <dbReference type="ARBA" id="ARBA00022723"/>
    </source>
</evidence>
<dbReference type="GO" id="GO:0016491">
    <property type="term" value="F:oxidoreductase activity"/>
    <property type="evidence" value="ECO:0007669"/>
    <property type="project" value="InterPro"/>
</dbReference>
<accession>A0A1Y2HJL8</accession>
<keyword evidence="1" id="KW-0479">Metal-binding</keyword>
<keyword evidence="4" id="KW-0732">Signal</keyword>
<feature type="signal peptide" evidence="4">
    <location>
        <begin position="1"/>
        <end position="17"/>
    </location>
</feature>
<name>A0A1Y2HJL8_9FUNG</name>
<dbReference type="PANTHER" id="PTHR11474:SF126">
    <property type="entry name" value="TYROSINASE-LIKE PROTEIN TYR-1-RELATED"/>
    <property type="match status" value="1"/>
</dbReference>
<feature type="region of interest" description="Disordered" evidence="3">
    <location>
        <begin position="310"/>
        <end position="350"/>
    </location>
</feature>
<dbReference type="PRINTS" id="PR00092">
    <property type="entry name" value="TYROSINASE"/>
</dbReference>
<proteinExistence type="predicted"/>
<dbReference type="Proteomes" id="UP000193411">
    <property type="component" value="Unassembled WGS sequence"/>
</dbReference>
<feature type="chain" id="PRO_5013299587" description="Tyrosinase copper-binding domain-containing protein" evidence="4">
    <location>
        <begin position="18"/>
        <end position="487"/>
    </location>
</feature>
<dbReference type="PANTHER" id="PTHR11474">
    <property type="entry name" value="TYROSINASE FAMILY MEMBER"/>
    <property type="match status" value="1"/>
</dbReference>
<dbReference type="AlphaFoldDB" id="A0A1Y2HJL8"/>
<dbReference type="GO" id="GO:0046872">
    <property type="term" value="F:metal ion binding"/>
    <property type="evidence" value="ECO:0007669"/>
    <property type="project" value="UniProtKB-KW"/>
</dbReference>
<dbReference type="Gene3D" id="1.10.1280.10">
    <property type="entry name" value="Di-copper center containing domain from catechol oxidase"/>
    <property type="match status" value="1"/>
</dbReference>
<sequence length="487" mass="53018">MRSIIALLALFAIAVQAQNTTVPTICPNGVRTRRPFSSLSLPERRAFADAIMTMKRTGVLDRMTRKHRTGMQYHMTTQFLPMHRAMLHEFEQELMRANPNVTALPYWDELADRNAPVRSRIFNSQPGGLGELRRGALTAPFTGLTDDNGRLVQRSPAAANTVGTFRWLPANQVMAAALATFRTYGEMSNTIELTPHNSWHGIVGGHMGDPSISPADPIFYLHHTYIDLLWATWQGISAQNFVNLQTGPNDQRVDPAAGTVLYERQWTNRDMLYYRQRLCYQYDTVPNNVGPVVRAQRALRALKDVQVEAGNSTTTVTAASTSTTSTATATSTTSAAATATETPAPADNSTAPITSIPALEPMPADLLSKLMPTMPLDKVVERMRAAEAKLNAVCDQLNSRVVAAAEPEKAVVAIAKLPTMQDLVKQSAKFVEKEVKDDYKDSAIPAVQAMEAAIQQGEQDKKVMSKGEKMAVGAAAVVAAVAGLVLA</sequence>
<evidence type="ECO:0000256" key="2">
    <source>
        <dbReference type="ARBA" id="ARBA00023008"/>
    </source>
</evidence>
<feature type="compositionally biased region" description="Low complexity" evidence="3">
    <location>
        <begin position="312"/>
        <end position="346"/>
    </location>
</feature>
<dbReference type="OrthoDB" id="6132182at2759"/>
<gene>
    <name evidence="6" type="ORF">BCR44DRAFT_23290</name>
</gene>
<evidence type="ECO:0000256" key="4">
    <source>
        <dbReference type="SAM" id="SignalP"/>
    </source>
</evidence>
<evidence type="ECO:0000259" key="5">
    <source>
        <dbReference type="PROSITE" id="PS00498"/>
    </source>
</evidence>
<reference evidence="6 7" key="1">
    <citation type="submission" date="2016-07" db="EMBL/GenBank/DDBJ databases">
        <title>Pervasive Adenine N6-methylation of Active Genes in Fungi.</title>
        <authorList>
            <consortium name="DOE Joint Genome Institute"/>
            <person name="Mondo S.J."/>
            <person name="Dannebaum R.O."/>
            <person name="Kuo R.C."/>
            <person name="Labutti K."/>
            <person name="Haridas S."/>
            <person name="Kuo A."/>
            <person name="Salamov A."/>
            <person name="Ahrendt S.R."/>
            <person name="Lipzen A."/>
            <person name="Sullivan W."/>
            <person name="Andreopoulos W.B."/>
            <person name="Clum A."/>
            <person name="Lindquist E."/>
            <person name="Daum C."/>
            <person name="Ramamoorthy G.K."/>
            <person name="Gryganskyi A."/>
            <person name="Culley D."/>
            <person name="Magnuson J.K."/>
            <person name="James T.Y."/>
            <person name="O'Malley M.A."/>
            <person name="Stajich J.E."/>
            <person name="Spatafora J.W."/>
            <person name="Visel A."/>
            <person name="Grigoriev I.V."/>
        </authorList>
    </citation>
    <scope>NUCLEOTIDE SEQUENCE [LARGE SCALE GENOMIC DNA]</scope>
    <source>
        <strain evidence="6 7">PL171</strain>
    </source>
</reference>
<dbReference type="Pfam" id="PF00264">
    <property type="entry name" value="Tyrosinase"/>
    <property type="match status" value="1"/>
</dbReference>
<dbReference type="STRING" id="765915.A0A1Y2HJL8"/>
<organism evidence="6 7">
    <name type="scientific">Catenaria anguillulae PL171</name>
    <dbReference type="NCBI Taxonomy" id="765915"/>
    <lineage>
        <taxon>Eukaryota</taxon>
        <taxon>Fungi</taxon>
        <taxon>Fungi incertae sedis</taxon>
        <taxon>Blastocladiomycota</taxon>
        <taxon>Blastocladiomycetes</taxon>
        <taxon>Blastocladiales</taxon>
        <taxon>Catenariaceae</taxon>
        <taxon>Catenaria</taxon>
    </lineage>
</organism>
<dbReference type="InterPro" id="IPR008922">
    <property type="entry name" value="Di-copper_centre_dom_sf"/>
</dbReference>
<evidence type="ECO:0000313" key="7">
    <source>
        <dbReference type="Proteomes" id="UP000193411"/>
    </source>
</evidence>
<feature type="domain" description="Tyrosinase copper-binding" evidence="5">
    <location>
        <begin position="216"/>
        <end position="227"/>
    </location>
</feature>
<keyword evidence="7" id="KW-1185">Reference proteome</keyword>
<protein>
    <recommendedName>
        <fullName evidence="5">Tyrosinase copper-binding domain-containing protein</fullName>
    </recommendedName>
</protein>
<dbReference type="SUPFAM" id="SSF48056">
    <property type="entry name" value="Di-copper centre-containing domain"/>
    <property type="match status" value="1"/>
</dbReference>
<evidence type="ECO:0000313" key="6">
    <source>
        <dbReference type="EMBL" id="ORZ34808.1"/>
    </source>
</evidence>
<dbReference type="InterPro" id="IPR002227">
    <property type="entry name" value="Tyrosinase_Cu-bd"/>
</dbReference>
<comment type="caution">
    <text evidence="6">The sequence shown here is derived from an EMBL/GenBank/DDBJ whole genome shotgun (WGS) entry which is preliminary data.</text>
</comment>
<dbReference type="InterPro" id="IPR050316">
    <property type="entry name" value="Tyrosinase/Hemocyanin"/>
</dbReference>